<accession>A0A5N1GIJ5</accession>
<comment type="caution">
    <text evidence="1">The sequence shown here is derived from an EMBL/GenBank/DDBJ whole genome shotgun (WGS) entry which is preliminary data.</text>
</comment>
<protein>
    <submittedName>
        <fullName evidence="1">DUF2922 domain-containing protein</fullName>
    </submittedName>
</protein>
<sequence>MPEVTQKLELNFKNSLGKSTRLTVANPRLDVSAAEAQAAIEAIAGAQAFVTPEGTVVYDEPVSARYVTRQVDDLYVAGEADALA</sequence>
<evidence type="ECO:0000313" key="2">
    <source>
        <dbReference type="Proteomes" id="UP000327148"/>
    </source>
</evidence>
<gene>
    <name evidence="1" type="ORF">F6I03_05510</name>
</gene>
<dbReference type="STRING" id="119206.AWM72_02000"/>
<dbReference type="Pfam" id="PF11148">
    <property type="entry name" value="DUF2922"/>
    <property type="match status" value="1"/>
</dbReference>
<evidence type="ECO:0000313" key="1">
    <source>
        <dbReference type="EMBL" id="KAA9300763.1"/>
    </source>
</evidence>
<proteinExistence type="predicted"/>
<dbReference type="RefSeq" id="WP_070626280.1">
    <property type="nucleotide sequence ID" value="NZ_VYWO01000003.1"/>
</dbReference>
<organism evidence="1 2">
    <name type="scientific">Aerococcus sanguinicola</name>
    <dbReference type="NCBI Taxonomy" id="119206"/>
    <lineage>
        <taxon>Bacteria</taxon>
        <taxon>Bacillati</taxon>
        <taxon>Bacillota</taxon>
        <taxon>Bacilli</taxon>
        <taxon>Lactobacillales</taxon>
        <taxon>Aerococcaceae</taxon>
        <taxon>Aerococcus</taxon>
    </lineage>
</organism>
<name>A0A5N1GIJ5_9LACT</name>
<dbReference type="EMBL" id="VYWO01000003">
    <property type="protein sequence ID" value="KAA9300763.1"/>
    <property type="molecule type" value="Genomic_DNA"/>
</dbReference>
<dbReference type="Proteomes" id="UP000327148">
    <property type="component" value="Unassembled WGS sequence"/>
</dbReference>
<reference evidence="1 2" key="1">
    <citation type="submission" date="2019-09" db="EMBL/GenBank/DDBJ databases">
        <title>Draft genome sequence assemblies of isolates from the urinary tract.</title>
        <authorList>
            <person name="Mores C.R."/>
            <person name="Putonti C."/>
            <person name="Wolfe A.J."/>
        </authorList>
    </citation>
    <scope>NUCLEOTIDE SEQUENCE [LARGE SCALE GENOMIC DNA]</scope>
    <source>
        <strain evidence="1 2">UMB623</strain>
    </source>
</reference>
<dbReference type="AlphaFoldDB" id="A0A5N1GIJ5"/>
<dbReference type="OrthoDB" id="2454247at2"/>
<dbReference type="InterPro" id="IPR021321">
    <property type="entry name" value="DUF2922"/>
</dbReference>